<dbReference type="GO" id="GO:0009847">
    <property type="term" value="P:spore germination"/>
    <property type="evidence" value="ECO:0007669"/>
    <property type="project" value="InterPro"/>
</dbReference>
<comment type="similarity">
    <text evidence="2">Belongs to the amino acid-polyamine-organocation (APC) superfamily. Spore germination protein (SGP) (TC 2.A.3.9) family.</text>
</comment>
<keyword evidence="3" id="KW-0813">Transport</keyword>
<feature type="transmembrane region" description="Helical" evidence="8">
    <location>
        <begin position="223"/>
        <end position="245"/>
    </location>
</feature>
<dbReference type="InterPro" id="IPR004761">
    <property type="entry name" value="Spore_GerAB"/>
</dbReference>
<dbReference type="Gene3D" id="1.20.1740.10">
    <property type="entry name" value="Amino acid/polyamine transporter I"/>
    <property type="match status" value="1"/>
</dbReference>
<keyword evidence="5 8" id="KW-0812">Transmembrane</keyword>
<dbReference type="GO" id="GO:0016020">
    <property type="term" value="C:membrane"/>
    <property type="evidence" value="ECO:0007669"/>
    <property type="project" value="UniProtKB-SubCell"/>
</dbReference>
<keyword evidence="4" id="KW-0309">Germination</keyword>
<feature type="transmembrane region" description="Helical" evidence="8">
    <location>
        <begin position="117"/>
        <end position="139"/>
    </location>
</feature>
<evidence type="ECO:0000256" key="6">
    <source>
        <dbReference type="ARBA" id="ARBA00022989"/>
    </source>
</evidence>
<evidence type="ECO:0000256" key="3">
    <source>
        <dbReference type="ARBA" id="ARBA00022448"/>
    </source>
</evidence>
<dbReference type="PANTHER" id="PTHR34975:SF2">
    <property type="entry name" value="SPORE GERMINATION PROTEIN A2"/>
    <property type="match status" value="1"/>
</dbReference>
<sequence>MKWFEYGNEKISHREILVAIPSMVIAVGVLSLPRDLAAATVGSDGWILLVISGGVIVFITWLMARLATKFPRQSFLTYSSKIVTKPVAVVMTFIFIAIAIALAALEVREISDISKQYLFDRTPVEIISLSFLLVVVYAVSGSRAGIFRLNLMFLPIILIIAIAVFVFNIGWFSLGNLLPVFETDFTGVGRGLTTGLLSYMGFGIILFYTSLVDNPAKVPRSAVIGMCIPVLLYILIFITCIGVFGNSVTSNLIFPTIELAKEVDIPGGFFERFESIFFVIWIMAIFNTTVMAIDVALLALSSIFKNKSKMKIVCVLSPVVYLIAMYPEDLLDVSALGGYLSYFAISYTSIVTILLSVIAKVRKVK</sequence>
<keyword evidence="6 8" id="KW-1133">Transmembrane helix</keyword>
<evidence type="ECO:0000313" key="10">
    <source>
        <dbReference type="Proteomes" id="UP000621492"/>
    </source>
</evidence>
<protein>
    <submittedName>
        <fullName evidence="9">Germination protein GerLB</fullName>
    </submittedName>
</protein>
<evidence type="ECO:0000313" key="9">
    <source>
        <dbReference type="EMBL" id="GGB41992.1"/>
    </source>
</evidence>
<feature type="transmembrane region" description="Helical" evidence="8">
    <location>
        <begin position="312"/>
        <end position="327"/>
    </location>
</feature>
<evidence type="ECO:0000256" key="7">
    <source>
        <dbReference type="ARBA" id="ARBA00023136"/>
    </source>
</evidence>
<reference evidence="9" key="1">
    <citation type="journal article" date="2014" name="Int. J. Syst. Evol. Microbiol.">
        <title>Complete genome sequence of Corynebacterium casei LMG S-19264T (=DSM 44701T), isolated from a smear-ripened cheese.</title>
        <authorList>
            <consortium name="US DOE Joint Genome Institute (JGI-PGF)"/>
            <person name="Walter F."/>
            <person name="Albersmeier A."/>
            <person name="Kalinowski J."/>
            <person name="Ruckert C."/>
        </authorList>
    </citation>
    <scope>NUCLEOTIDE SEQUENCE</scope>
    <source>
        <strain evidence="9">CGMCC 1.15454</strain>
    </source>
</reference>
<dbReference type="PANTHER" id="PTHR34975">
    <property type="entry name" value="SPORE GERMINATION PROTEIN A2"/>
    <property type="match status" value="1"/>
</dbReference>
<dbReference type="AlphaFoldDB" id="A0A9W5TYA0"/>
<feature type="transmembrane region" description="Helical" evidence="8">
    <location>
        <begin position="151"/>
        <end position="172"/>
    </location>
</feature>
<dbReference type="EMBL" id="BMJD01000012">
    <property type="protein sequence ID" value="GGB41992.1"/>
    <property type="molecule type" value="Genomic_DNA"/>
</dbReference>
<feature type="transmembrane region" description="Helical" evidence="8">
    <location>
        <begin position="192"/>
        <end position="211"/>
    </location>
</feature>
<evidence type="ECO:0000256" key="5">
    <source>
        <dbReference type="ARBA" id="ARBA00022692"/>
    </source>
</evidence>
<comment type="subcellular location">
    <subcellularLocation>
        <location evidence="1">Membrane</location>
        <topology evidence="1">Multi-pass membrane protein</topology>
    </subcellularLocation>
</comment>
<feature type="transmembrane region" description="Helical" evidence="8">
    <location>
        <begin position="87"/>
        <end position="105"/>
    </location>
</feature>
<organism evidence="9 10">
    <name type="scientific">Lentibacillus populi</name>
    <dbReference type="NCBI Taxonomy" id="1827502"/>
    <lineage>
        <taxon>Bacteria</taxon>
        <taxon>Bacillati</taxon>
        <taxon>Bacillota</taxon>
        <taxon>Bacilli</taxon>
        <taxon>Bacillales</taxon>
        <taxon>Bacillaceae</taxon>
        <taxon>Lentibacillus</taxon>
    </lineage>
</organism>
<evidence type="ECO:0000256" key="1">
    <source>
        <dbReference type="ARBA" id="ARBA00004141"/>
    </source>
</evidence>
<feature type="transmembrane region" description="Helical" evidence="8">
    <location>
        <begin position="339"/>
        <end position="359"/>
    </location>
</feature>
<feature type="transmembrane region" description="Helical" evidence="8">
    <location>
        <begin position="16"/>
        <end position="33"/>
    </location>
</feature>
<reference evidence="9" key="2">
    <citation type="submission" date="2020-09" db="EMBL/GenBank/DDBJ databases">
        <authorList>
            <person name="Sun Q."/>
            <person name="Zhou Y."/>
        </authorList>
    </citation>
    <scope>NUCLEOTIDE SEQUENCE</scope>
    <source>
        <strain evidence="9">CGMCC 1.15454</strain>
    </source>
</reference>
<dbReference type="Proteomes" id="UP000621492">
    <property type="component" value="Unassembled WGS sequence"/>
</dbReference>
<gene>
    <name evidence="9" type="ORF">GCM10011409_19440</name>
</gene>
<evidence type="ECO:0000256" key="2">
    <source>
        <dbReference type="ARBA" id="ARBA00007998"/>
    </source>
</evidence>
<evidence type="ECO:0000256" key="4">
    <source>
        <dbReference type="ARBA" id="ARBA00022544"/>
    </source>
</evidence>
<feature type="transmembrane region" description="Helical" evidence="8">
    <location>
        <begin position="45"/>
        <end position="66"/>
    </location>
</feature>
<accession>A0A9W5TYA0</accession>
<proteinExistence type="inferred from homology"/>
<dbReference type="Pfam" id="PF03845">
    <property type="entry name" value="Spore_permease"/>
    <property type="match status" value="1"/>
</dbReference>
<comment type="caution">
    <text evidence="9">The sequence shown here is derived from an EMBL/GenBank/DDBJ whole genome shotgun (WGS) entry which is preliminary data.</text>
</comment>
<keyword evidence="7 8" id="KW-0472">Membrane</keyword>
<dbReference type="NCBIfam" id="TIGR00912">
    <property type="entry name" value="2A0309"/>
    <property type="match status" value="1"/>
</dbReference>
<evidence type="ECO:0000256" key="8">
    <source>
        <dbReference type="SAM" id="Phobius"/>
    </source>
</evidence>
<dbReference type="RefSeq" id="WP_102415891.1">
    <property type="nucleotide sequence ID" value="NZ_BMJD01000012.1"/>
</dbReference>
<feature type="transmembrane region" description="Helical" evidence="8">
    <location>
        <begin position="276"/>
        <end position="300"/>
    </location>
</feature>
<name>A0A9W5TYA0_9BACI</name>
<keyword evidence="10" id="KW-1185">Reference proteome</keyword>